<dbReference type="Pfam" id="PF07045">
    <property type="entry name" value="DUF1330"/>
    <property type="match status" value="1"/>
</dbReference>
<reference evidence="2 3" key="1">
    <citation type="submission" date="2018-08" db="EMBL/GenBank/DDBJ databases">
        <title>Genetic Globetrotter - A new plasmid hitch-hiking vast phylogenetic and geographic distances.</title>
        <authorList>
            <person name="Vollmers J."/>
            <person name="Petersen J."/>
        </authorList>
    </citation>
    <scope>NUCLEOTIDE SEQUENCE [LARGE SCALE GENOMIC DNA]</scope>
    <source>
        <strain evidence="2 3">DSM 26383</strain>
    </source>
</reference>
<dbReference type="Gene3D" id="3.30.70.100">
    <property type="match status" value="1"/>
</dbReference>
<name>A0A5P3A5K9_9RHOB</name>
<evidence type="ECO:0000313" key="2">
    <source>
        <dbReference type="EMBL" id="QEW24502.1"/>
    </source>
</evidence>
<dbReference type="SUPFAM" id="SSF54909">
    <property type="entry name" value="Dimeric alpha+beta barrel"/>
    <property type="match status" value="1"/>
</dbReference>
<dbReference type="InterPro" id="IPR011008">
    <property type="entry name" value="Dimeric_a/b-barrel"/>
</dbReference>
<evidence type="ECO:0000259" key="1">
    <source>
        <dbReference type="Pfam" id="PF07045"/>
    </source>
</evidence>
<dbReference type="EMBL" id="CP031598">
    <property type="protein sequence ID" value="QEW24502.1"/>
    <property type="molecule type" value="Genomic_DNA"/>
</dbReference>
<sequence>MLILKIFRAAEWQAMKRDGKTAGAPIDLSDGYIHFSTPQQAAETAAKHFTDADDLVLVSVHTDDLGEDLKWEPSRGGALFPHLYRELHLADIARVEPLPLAHGTHVFPEDLAGHVDPTRPQFQLFKDLDRDHPVEMLNLVALRSDAAYPEGHDLANAGLTGAEAYRRYGEETAPIIQRLGASIVWRGEMQAMLIGPTSEHWDHAFIARYPTAHAFLEMVTDPAYREAVIHRQAAVRTSRLIRCKPTETGGAFG</sequence>
<dbReference type="OrthoDB" id="9799937at2"/>
<organism evidence="2 3">
    <name type="scientific">Roseovarius indicus</name>
    <dbReference type="NCBI Taxonomy" id="540747"/>
    <lineage>
        <taxon>Bacteria</taxon>
        <taxon>Pseudomonadati</taxon>
        <taxon>Pseudomonadota</taxon>
        <taxon>Alphaproteobacteria</taxon>
        <taxon>Rhodobacterales</taxon>
        <taxon>Roseobacteraceae</taxon>
        <taxon>Roseovarius</taxon>
    </lineage>
</organism>
<evidence type="ECO:0000313" key="3">
    <source>
        <dbReference type="Proteomes" id="UP000325785"/>
    </source>
</evidence>
<dbReference type="KEGG" id="rid:RIdsm_00281"/>
<gene>
    <name evidence="2" type="ORF">RIdsm_00281</name>
</gene>
<dbReference type="Gene3D" id="3.20.170.20">
    <property type="entry name" value="Protein of unknown function DUF952"/>
    <property type="match status" value="1"/>
</dbReference>
<dbReference type="PANTHER" id="PTHR40257">
    <property type="match status" value="1"/>
</dbReference>
<dbReference type="Pfam" id="PF06108">
    <property type="entry name" value="DUF952"/>
    <property type="match status" value="1"/>
</dbReference>
<dbReference type="PANTHER" id="PTHR40257:SF1">
    <property type="entry name" value="DUF1330 DOMAIN-CONTAINING PROTEIN"/>
    <property type="match status" value="1"/>
</dbReference>
<accession>A0A5P3A5K9</accession>
<dbReference type="AlphaFoldDB" id="A0A5P3A5K9"/>
<dbReference type="InterPro" id="IPR010753">
    <property type="entry name" value="DUF1330"/>
</dbReference>
<dbReference type="RefSeq" id="WP_082647390.1">
    <property type="nucleotide sequence ID" value="NZ_CP031598.1"/>
</dbReference>
<proteinExistence type="predicted"/>
<dbReference type="SUPFAM" id="SSF56399">
    <property type="entry name" value="ADP-ribosylation"/>
    <property type="match status" value="1"/>
</dbReference>
<feature type="domain" description="DUF1330" evidence="1">
    <location>
        <begin position="157"/>
        <end position="238"/>
    </location>
</feature>
<dbReference type="InterPro" id="IPR009297">
    <property type="entry name" value="DUF952"/>
</dbReference>
<protein>
    <recommendedName>
        <fullName evidence="1">DUF1330 domain-containing protein</fullName>
    </recommendedName>
</protein>
<dbReference type="Proteomes" id="UP000325785">
    <property type="component" value="Chromosome"/>
</dbReference>